<dbReference type="EMBL" id="CP053084">
    <property type="protein sequence ID" value="QJR30604.1"/>
    <property type="molecule type" value="Genomic_DNA"/>
</dbReference>
<reference evidence="2 3" key="1">
    <citation type="submission" date="2020-05" db="EMBL/GenBank/DDBJ databases">
        <title>Compete genome of Limnobacter sp. SAORIC-580.</title>
        <authorList>
            <person name="Song J."/>
            <person name="Cho J.-C."/>
        </authorList>
    </citation>
    <scope>NUCLEOTIDE SEQUENCE [LARGE SCALE GENOMIC DNA]</scope>
    <source>
        <strain evidence="2 3">SAORIC-580</strain>
    </source>
</reference>
<feature type="transmembrane region" description="Helical" evidence="1">
    <location>
        <begin position="20"/>
        <end position="38"/>
    </location>
</feature>
<keyword evidence="1" id="KW-0812">Transmembrane</keyword>
<keyword evidence="3" id="KW-1185">Reference proteome</keyword>
<sequence length="54" mass="5975">MNPQYKPPENQQTSTPLMPSWAKVVLVAFALLVMLGYASPDMRAVYVAAWAACF</sequence>
<evidence type="ECO:0000256" key="1">
    <source>
        <dbReference type="SAM" id="Phobius"/>
    </source>
</evidence>
<protein>
    <submittedName>
        <fullName evidence="2">Uncharacterized protein</fullName>
    </submittedName>
</protein>
<dbReference type="RefSeq" id="WP_171100698.1">
    <property type="nucleotide sequence ID" value="NZ_CP053084.1"/>
</dbReference>
<keyword evidence="1" id="KW-1133">Transmembrane helix</keyword>
<proteinExistence type="predicted"/>
<name>A0ABX6N860_9BURK</name>
<evidence type="ECO:0000313" key="3">
    <source>
        <dbReference type="Proteomes" id="UP000501130"/>
    </source>
</evidence>
<gene>
    <name evidence="2" type="ORF">HKT17_13310</name>
</gene>
<evidence type="ECO:0000313" key="2">
    <source>
        <dbReference type="EMBL" id="QJR30604.1"/>
    </source>
</evidence>
<organism evidence="2 3">
    <name type="scientific">Limnobacter profundi</name>
    <dbReference type="NCBI Taxonomy" id="2732163"/>
    <lineage>
        <taxon>Bacteria</taxon>
        <taxon>Pseudomonadati</taxon>
        <taxon>Pseudomonadota</taxon>
        <taxon>Betaproteobacteria</taxon>
        <taxon>Burkholderiales</taxon>
        <taxon>Burkholderiaceae</taxon>
        <taxon>Limnobacter</taxon>
    </lineage>
</organism>
<keyword evidence="1" id="KW-0472">Membrane</keyword>
<accession>A0ABX6N860</accession>
<dbReference type="Proteomes" id="UP000501130">
    <property type="component" value="Chromosome"/>
</dbReference>